<reference evidence="2 3" key="1">
    <citation type="submission" date="2016-04" db="EMBL/GenBank/DDBJ databases">
        <title>Draft genome of Fonsecaea erecta CBS 125763.</title>
        <authorList>
            <person name="Weiss V.A."/>
            <person name="Vicente V.A."/>
            <person name="Raittz R.T."/>
            <person name="Moreno L.F."/>
            <person name="De Souza E.M."/>
            <person name="Pedrosa F.O."/>
            <person name="Steffens M.B."/>
            <person name="Faoro H."/>
            <person name="Tadra-Sfeir M.Z."/>
            <person name="Najafzadeh M.J."/>
            <person name="Felipe M.S."/>
            <person name="Teixeira M."/>
            <person name="Sun J."/>
            <person name="Xi L."/>
            <person name="Gomes R."/>
            <person name="De Azevedo C.M."/>
            <person name="Salgado C.G."/>
            <person name="Da Silva M.B."/>
            <person name="Nascimento M.F."/>
            <person name="Queiroz-Telles F."/>
            <person name="Attili D.S."/>
            <person name="Gorbushina A."/>
        </authorList>
    </citation>
    <scope>NUCLEOTIDE SEQUENCE [LARGE SCALE GENOMIC DNA]</scope>
    <source>
        <strain evidence="2 3">CBS 125763</strain>
    </source>
</reference>
<evidence type="ECO:0000313" key="2">
    <source>
        <dbReference type="EMBL" id="OAP54085.1"/>
    </source>
</evidence>
<gene>
    <name evidence="2" type="ORF">AYL99_11619</name>
</gene>
<keyword evidence="1" id="KW-0472">Membrane</keyword>
<name>A0A178Z4S2_9EURO</name>
<organism evidence="2 3">
    <name type="scientific">Fonsecaea erecta</name>
    <dbReference type="NCBI Taxonomy" id="1367422"/>
    <lineage>
        <taxon>Eukaryota</taxon>
        <taxon>Fungi</taxon>
        <taxon>Dikarya</taxon>
        <taxon>Ascomycota</taxon>
        <taxon>Pezizomycotina</taxon>
        <taxon>Eurotiomycetes</taxon>
        <taxon>Chaetothyriomycetidae</taxon>
        <taxon>Chaetothyriales</taxon>
        <taxon>Herpotrichiellaceae</taxon>
        <taxon>Fonsecaea</taxon>
    </lineage>
</organism>
<dbReference type="OrthoDB" id="6339427at2759"/>
<comment type="caution">
    <text evidence="2">The sequence shown here is derived from an EMBL/GenBank/DDBJ whole genome shotgun (WGS) entry which is preliminary data.</text>
</comment>
<protein>
    <submittedName>
        <fullName evidence="2">Uncharacterized protein</fullName>
    </submittedName>
</protein>
<keyword evidence="1" id="KW-0812">Transmembrane</keyword>
<dbReference type="RefSeq" id="XP_018687452.1">
    <property type="nucleotide sequence ID" value="XM_018843125.1"/>
</dbReference>
<sequence>MTDLASNEINKGLAESDHIEWPATLVLVAIIVYVACFSSVVATIAWIGTELILLDARALGTVQPISLCQSSADAESVGHRQLLVNVWIFKQVAMTIFTFRCWNLCFPKRLEEHCRSCQIRSEISVMLDACW</sequence>
<proteinExistence type="predicted"/>
<feature type="transmembrane region" description="Helical" evidence="1">
    <location>
        <begin position="25"/>
        <end position="47"/>
    </location>
</feature>
<accession>A0A178Z4S2</accession>
<evidence type="ECO:0000256" key="1">
    <source>
        <dbReference type="SAM" id="Phobius"/>
    </source>
</evidence>
<dbReference type="AlphaFoldDB" id="A0A178Z4S2"/>
<dbReference type="Proteomes" id="UP000078343">
    <property type="component" value="Unassembled WGS sequence"/>
</dbReference>
<evidence type="ECO:0000313" key="3">
    <source>
        <dbReference type="Proteomes" id="UP000078343"/>
    </source>
</evidence>
<keyword evidence="1" id="KW-1133">Transmembrane helix</keyword>
<dbReference type="GeneID" id="30015787"/>
<keyword evidence="3" id="KW-1185">Reference proteome</keyword>
<dbReference type="EMBL" id="LVYI01000015">
    <property type="protein sequence ID" value="OAP54085.1"/>
    <property type="molecule type" value="Genomic_DNA"/>
</dbReference>